<sequence>MESRLNLGFTPDQIAGNMNFESYDGVIGYQTIYRLIKKTNGEAFSHAKVSVIGSGMALRLEAASFLTERIFISDQTAWI</sequence>
<dbReference type="AlphaFoldDB" id="A0AA90NZD2"/>
<evidence type="ECO:0000313" key="2">
    <source>
        <dbReference type="Proteomes" id="UP001178148"/>
    </source>
</evidence>
<dbReference type="Proteomes" id="UP001178148">
    <property type="component" value="Unassembled WGS sequence"/>
</dbReference>
<comment type="caution">
    <text evidence="1">The sequence shown here is derived from an EMBL/GenBank/DDBJ whole genome shotgun (WGS) entry which is preliminary data.</text>
</comment>
<evidence type="ECO:0000313" key="1">
    <source>
        <dbReference type="EMBL" id="MDP0588071.1"/>
    </source>
</evidence>
<organism evidence="1 2">
    <name type="scientific">Candidatus Endonucleibacter bathymodioli</name>
    <dbReference type="NCBI Taxonomy" id="539814"/>
    <lineage>
        <taxon>Bacteria</taxon>
        <taxon>Pseudomonadati</taxon>
        <taxon>Pseudomonadota</taxon>
        <taxon>Gammaproteobacteria</taxon>
        <taxon>Oceanospirillales</taxon>
        <taxon>Endozoicomonadaceae</taxon>
        <taxon>Candidatus Endonucleibacter</taxon>
    </lineage>
</organism>
<name>A0AA90NZD2_9GAMM</name>
<accession>A0AA90NZD2</accession>
<protein>
    <submittedName>
        <fullName evidence="1">Uncharacterized protein</fullName>
    </submittedName>
</protein>
<proteinExistence type="predicted"/>
<dbReference type="EMBL" id="JASXSV010000002">
    <property type="protein sequence ID" value="MDP0588071.1"/>
    <property type="molecule type" value="Genomic_DNA"/>
</dbReference>
<keyword evidence="2" id="KW-1185">Reference proteome</keyword>
<reference evidence="1 2" key="1">
    <citation type="journal article" date="2023" name="bioRxiv">
        <title>An intranuclear bacterial parasite of deep-sea mussels expresses apoptosis inhibitors acquired from its host.</title>
        <authorList>
            <person name="Gonzalez Porras M.A."/>
            <person name="Assie A."/>
            <person name="Tietjen M."/>
            <person name="Violette M."/>
            <person name="Kleiner M."/>
            <person name="Gruber-Vodicka H."/>
            <person name="Dubilier N."/>
            <person name="Leisch N."/>
        </authorList>
    </citation>
    <scope>NUCLEOTIDE SEQUENCE [LARGE SCALE GENOMIC DNA]</scope>
    <source>
        <strain evidence="1">IAP13</strain>
    </source>
</reference>
<gene>
    <name evidence="1" type="ORF">QS748_02230</name>
</gene>